<sequence length="300" mass="32398">MATLGVTNGLAILELSYQLTRVCRLLSPSQLADCLLALATLRTNPSAAPSLALLSELERCLASDASSCSASDAVTAAWAAVALQLHRGAADLLLLLLQQVDLLRQQRAFSTEDDWEELDLRLQQIRLEICLDPQAKRLREMLEREGLSDLAAAYPTSSCGEAVEAQAPEAQKRLEEEFRGFPCLHTYRAASLFRWPSTAAAAAAAEVSEATGGTEPAAAVLKAEQLGGDSASRTLVIVGDLTSFADFEGPSEVYDQLKYRHLLRAGHALIAVRAEEWRAASGAEERLKLLVESLQLPVRS</sequence>
<dbReference type="Proteomes" id="UP000095192">
    <property type="component" value="Unassembled WGS sequence"/>
</dbReference>
<evidence type="ECO:0008006" key="3">
    <source>
        <dbReference type="Google" id="ProtNLM"/>
    </source>
</evidence>
<dbReference type="VEuPathDB" id="ToxoDB:LOC34619102"/>
<protein>
    <recommendedName>
        <fullName evidence="3">RAP domain-containing protein</fullName>
    </recommendedName>
</protein>
<evidence type="ECO:0000313" key="1">
    <source>
        <dbReference type="EMBL" id="OEH77402.1"/>
    </source>
</evidence>
<reference evidence="1 2" key="1">
    <citation type="journal article" date="2016" name="BMC Genomics">
        <title>Comparative genomics reveals Cyclospora cayetanensis possesses coccidia-like metabolism and invasion components but unique surface antigens.</title>
        <authorList>
            <person name="Liu S."/>
            <person name="Wang L."/>
            <person name="Zheng H."/>
            <person name="Xu Z."/>
            <person name="Roellig D.M."/>
            <person name="Li N."/>
            <person name="Frace M.A."/>
            <person name="Tang K."/>
            <person name="Arrowood M.J."/>
            <person name="Moss D.M."/>
            <person name="Zhang L."/>
            <person name="Feng Y."/>
            <person name="Xiao L."/>
        </authorList>
    </citation>
    <scope>NUCLEOTIDE SEQUENCE [LARGE SCALE GENOMIC DNA]</scope>
    <source>
        <strain evidence="1 2">CHN_HEN01</strain>
    </source>
</reference>
<proteinExistence type="predicted"/>
<dbReference type="AlphaFoldDB" id="A0A1D3D1T6"/>
<accession>A0A1D3D1T6</accession>
<dbReference type="VEuPathDB" id="ToxoDB:cyc_02218"/>
<comment type="caution">
    <text evidence="1">The sequence shown here is derived from an EMBL/GenBank/DDBJ whole genome shotgun (WGS) entry which is preliminary data.</text>
</comment>
<keyword evidence="2" id="KW-1185">Reference proteome</keyword>
<gene>
    <name evidence="1" type="ORF">cyc_02218</name>
</gene>
<name>A0A1D3D1T6_9EIME</name>
<evidence type="ECO:0000313" key="2">
    <source>
        <dbReference type="Proteomes" id="UP000095192"/>
    </source>
</evidence>
<dbReference type="EMBL" id="JROU02001104">
    <property type="protein sequence ID" value="OEH77402.1"/>
    <property type="molecule type" value="Genomic_DNA"/>
</dbReference>
<organism evidence="1 2">
    <name type="scientific">Cyclospora cayetanensis</name>
    <dbReference type="NCBI Taxonomy" id="88456"/>
    <lineage>
        <taxon>Eukaryota</taxon>
        <taxon>Sar</taxon>
        <taxon>Alveolata</taxon>
        <taxon>Apicomplexa</taxon>
        <taxon>Conoidasida</taxon>
        <taxon>Coccidia</taxon>
        <taxon>Eucoccidiorida</taxon>
        <taxon>Eimeriorina</taxon>
        <taxon>Eimeriidae</taxon>
        <taxon>Cyclospora</taxon>
    </lineage>
</organism>
<dbReference type="InParanoid" id="A0A1D3D1T6"/>